<comment type="caution">
    <text evidence="1">The sequence shown here is derived from an EMBL/GenBank/DDBJ whole genome shotgun (WGS) entry which is preliminary data.</text>
</comment>
<name>A0ABU7B3W4_9TELE</name>
<reference evidence="1 2" key="1">
    <citation type="submission" date="2021-07" db="EMBL/GenBank/DDBJ databases">
        <authorList>
            <person name="Palmer J.M."/>
        </authorList>
    </citation>
    <scope>NUCLEOTIDE SEQUENCE [LARGE SCALE GENOMIC DNA]</scope>
    <source>
        <strain evidence="1 2">AT_MEX2019</strain>
        <tissue evidence="1">Muscle</tissue>
    </source>
</reference>
<evidence type="ECO:0000313" key="2">
    <source>
        <dbReference type="Proteomes" id="UP001345963"/>
    </source>
</evidence>
<dbReference type="Proteomes" id="UP001345963">
    <property type="component" value="Unassembled WGS sequence"/>
</dbReference>
<sequence length="100" mass="10869">MHNNLSINAAVLLGLIREDRLSRESINQRSNQAANGNSGGAAEMLLRWISLSGNSCSPVRRTTVSRSLHKCDIYPNCEMTVAASCCGDALQEQGWEFGQS</sequence>
<dbReference type="EMBL" id="JAHUTI010040020">
    <property type="protein sequence ID" value="MED6244928.1"/>
    <property type="molecule type" value="Genomic_DNA"/>
</dbReference>
<keyword evidence="2" id="KW-1185">Reference proteome</keyword>
<organism evidence="1 2">
    <name type="scientific">Ataeniobius toweri</name>
    <dbReference type="NCBI Taxonomy" id="208326"/>
    <lineage>
        <taxon>Eukaryota</taxon>
        <taxon>Metazoa</taxon>
        <taxon>Chordata</taxon>
        <taxon>Craniata</taxon>
        <taxon>Vertebrata</taxon>
        <taxon>Euteleostomi</taxon>
        <taxon>Actinopterygii</taxon>
        <taxon>Neopterygii</taxon>
        <taxon>Teleostei</taxon>
        <taxon>Neoteleostei</taxon>
        <taxon>Acanthomorphata</taxon>
        <taxon>Ovalentaria</taxon>
        <taxon>Atherinomorphae</taxon>
        <taxon>Cyprinodontiformes</taxon>
        <taxon>Goodeidae</taxon>
        <taxon>Ataeniobius</taxon>
    </lineage>
</organism>
<protein>
    <submittedName>
        <fullName evidence="1">Uncharacterized protein</fullName>
    </submittedName>
</protein>
<evidence type="ECO:0000313" key="1">
    <source>
        <dbReference type="EMBL" id="MED6244928.1"/>
    </source>
</evidence>
<gene>
    <name evidence="1" type="ORF">ATANTOWER_027721</name>
</gene>
<accession>A0ABU7B3W4</accession>
<proteinExistence type="predicted"/>